<dbReference type="AlphaFoldDB" id="A0A4P8XX07"/>
<dbReference type="GO" id="GO:0015074">
    <property type="term" value="P:DNA integration"/>
    <property type="evidence" value="ECO:0007669"/>
    <property type="project" value="InterPro"/>
</dbReference>
<keyword evidence="6" id="KW-1185">Reference proteome</keyword>
<dbReference type="PANTHER" id="PTHR30349">
    <property type="entry name" value="PHAGE INTEGRASE-RELATED"/>
    <property type="match status" value="1"/>
</dbReference>
<dbReference type="PANTHER" id="PTHR30349:SF64">
    <property type="entry name" value="PROPHAGE INTEGRASE INTD-RELATED"/>
    <property type="match status" value="1"/>
</dbReference>
<dbReference type="CDD" id="cd01189">
    <property type="entry name" value="INT_ICEBs1_C_like"/>
    <property type="match status" value="1"/>
</dbReference>
<dbReference type="Proteomes" id="UP000301475">
    <property type="component" value="Chromosome"/>
</dbReference>
<evidence type="ECO:0000256" key="2">
    <source>
        <dbReference type="ARBA" id="ARBA00023125"/>
    </source>
</evidence>
<dbReference type="RefSeq" id="WP_138157285.1">
    <property type="nucleotide sequence ID" value="NZ_CP039381.1"/>
</dbReference>
<dbReference type="PROSITE" id="PS51898">
    <property type="entry name" value="TYR_RECOMBINASE"/>
    <property type="match status" value="1"/>
</dbReference>
<keyword evidence="3" id="KW-0233">DNA recombination</keyword>
<evidence type="ECO:0000313" key="5">
    <source>
        <dbReference type="EMBL" id="QCT07242.1"/>
    </source>
</evidence>
<evidence type="ECO:0000259" key="4">
    <source>
        <dbReference type="PROSITE" id="PS51898"/>
    </source>
</evidence>
<sequence length="390" mass="45142">MANKPKRKGNGEGTIFYDKSRKRWRCQISYQKYSGEIARKSLSASTKTELIKKRNQLLKDIMEQKICETTDATMVDLLKEDAEYDHNMNRIQDSAYNRRLLTVRIIEKGSLAKIPITKIQTNQINDFLFSIKHYSNSVIDKVYSSMSKAYNLAIHKRLMGYNLMDSPFIRKPKSDKPTKKVVAFTVEEENDFLNYLKDMKINKNAIDYRPMFYIELFAGLRMGEICALTAKDIDLRNRLIHVRNTVTRGINYAIKVGDRTKTQKGYRDVPIQDCLVPILKEVLANYKENDNGLLFYNFKSNRPISTSQVNSSFTRICKKLNIEISGGQHLLRHTFATRVIESGISAEVLKNWMGHTDISVTINTYCDVFDRLNNPAMEQFNTYCQQNLSI</sequence>
<dbReference type="OrthoDB" id="111144at2"/>
<evidence type="ECO:0000256" key="1">
    <source>
        <dbReference type="ARBA" id="ARBA00008857"/>
    </source>
</evidence>
<dbReference type="KEGG" id="ruj:E5Z56_07660"/>
<dbReference type="Gene3D" id="1.10.443.10">
    <property type="entry name" value="Intergrase catalytic core"/>
    <property type="match status" value="1"/>
</dbReference>
<dbReference type="Pfam" id="PF00589">
    <property type="entry name" value="Phage_integrase"/>
    <property type="match status" value="1"/>
</dbReference>
<dbReference type="InterPro" id="IPR013762">
    <property type="entry name" value="Integrase-like_cat_sf"/>
</dbReference>
<dbReference type="SUPFAM" id="SSF56349">
    <property type="entry name" value="DNA breaking-rejoining enzymes"/>
    <property type="match status" value="1"/>
</dbReference>
<evidence type="ECO:0000256" key="3">
    <source>
        <dbReference type="ARBA" id="ARBA00023172"/>
    </source>
</evidence>
<dbReference type="InterPro" id="IPR010998">
    <property type="entry name" value="Integrase_recombinase_N"/>
</dbReference>
<dbReference type="EMBL" id="CP039381">
    <property type="protein sequence ID" value="QCT07242.1"/>
    <property type="molecule type" value="Genomic_DNA"/>
</dbReference>
<keyword evidence="2" id="KW-0238">DNA-binding</keyword>
<organism evidence="5 6">
    <name type="scientific">Ruminococcus bovis</name>
    <dbReference type="NCBI Taxonomy" id="2564099"/>
    <lineage>
        <taxon>Bacteria</taxon>
        <taxon>Bacillati</taxon>
        <taxon>Bacillota</taxon>
        <taxon>Clostridia</taxon>
        <taxon>Eubacteriales</taxon>
        <taxon>Oscillospiraceae</taxon>
        <taxon>Ruminococcus</taxon>
    </lineage>
</organism>
<dbReference type="Gene3D" id="1.10.150.130">
    <property type="match status" value="1"/>
</dbReference>
<comment type="similarity">
    <text evidence="1">Belongs to the 'phage' integrase family.</text>
</comment>
<gene>
    <name evidence="5" type="ORF">E5Z56_07660</name>
</gene>
<reference evidence="5 6" key="1">
    <citation type="submission" date="2019-04" db="EMBL/GenBank/DDBJ databases">
        <authorList>
            <person name="Embree M."/>
            <person name="Gaffney J.R."/>
        </authorList>
    </citation>
    <scope>NUCLEOTIDE SEQUENCE [LARGE SCALE GENOMIC DNA]</scope>
    <source>
        <strain evidence="5 6">JE7A12</strain>
    </source>
</reference>
<proteinExistence type="inferred from homology"/>
<dbReference type="InterPro" id="IPR011010">
    <property type="entry name" value="DNA_brk_join_enz"/>
</dbReference>
<name>A0A4P8XX07_9FIRM</name>
<evidence type="ECO:0000313" key="6">
    <source>
        <dbReference type="Proteomes" id="UP000301475"/>
    </source>
</evidence>
<dbReference type="GO" id="GO:0006310">
    <property type="term" value="P:DNA recombination"/>
    <property type="evidence" value="ECO:0007669"/>
    <property type="project" value="UniProtKB-KW"/>
</dbReference>
<dbReference type="InterPro" id="IPR002104">
    <property type="entry name" value="Integrase_catalytic"/>
</dbReference>
<dbReference type="GO" id="GO:0003677">
    <property type="term" value="F:DNA binding"/>
    <property type="evidence" value="ECO:0007669"/>
    <property type="project" value="UniProtKB-KW"/>
</dbReference>
<accession>A0A4P8XX07</accession>
<protein>
    <submittedName>
        <fullName evidence="5">Site-specific integrase</fullName>
    </submittedName>
</protein>
<feature type="domain" description="Tyr recombinase" evidence="4">
    <location>
        <begin position="179"/>
        <end position="378"/>
    </location>
</feature>
<dbReference type="InterPro" id="IPR050090">
    <property type="entry name" value="Tyrosine_recombinase_XerCD"/>
</dbReference>